<organism evidence="4 5">
    <name type="scientific">Anaeramoeba flamelloides</name>
    <dbReference type="NCBI Taxonomy" id="1746091"/>
    <lineage>
        <taxon>Eukaryota</taxon>
        <taxon>Metamonada</taxon>
        <taxon>Anaeramoebidae</taxon>
        <taxon>Anaeramoeba</taxon>
    </lineage>
</organism>
<dbReference type="Gene3D" id="1.10.167.10">
    <property type="entry name" value="Regulator of G-protein Signalling 4, domain 2"/>
    <property type="match status" value="1"/>
</dbReference>
<dbReference type="SUPFAM" id="SSF48097">
    <property type="entry name" value="Regulator of G-protein signaling, RGS"/>
    <property type="match status" value="1"/>
</dbReference>
<feature type="domain" description="RGS" evidence="3">
    <location>
        <begin position="217"/>
        <end position="337"/>
    </location>
</feature>
<dbReference type="Pfam" id="PF00615">
    <property type="entry name" value="RGS"/>
    <property type="match status" value="1"/>
</dbReference>
<dbReference type="CDD" id="cd07440">
    <property type="entry name" value="RGS"/>
    <property type="match status" value="1"/>
</dbReference>
<dbReference type="InterPro" id="IPR044926">
    <property type="entry name" value="RGS_subdomain_2"/>
</dbReference>
<evidence type="ECO:0000313" key="4">
    <source>
        <dbReference type="EMBL" id="KAJ6251695.1"/>
    </source>
</evidence>
<keyword evidence="2" id="KW-0812">Transmembrane</keyword>
<dbReference type="InterPro" id="IPR036305">
    <property type="entry name" value="RGS_sf"/>
</dbReference>
<keyword evidence="2" id="KW-0472">Membrane</keyword>
<evidence type="ECO:0000256" key="1">
    <source>
        <dbReference type="SAM" id="MobiDB-lite"/>
    </source>
</evidence>
<comment type="caution">
    <text evidence="4">The sequence shown here is derived from an EMBL/GenBank/DDBJ whole genome shotgun (WGS) entry which is preliminary data.</text>
</comment>
<dbReference type="InterPro" id="IPR016137">
    <property type="entry name" value="RGS"/>
</dbReference>
<feature type="transmembrane region" description="Helical" evidence="2">
    <location>
        <begin position="72"/>
        <end position="93"/>
    </location>
</feature>
<gene>
    <name evidence="4" type="ORF">M0813_01465</name>
</gene>
<evidence type="ECO:0000313" key="5">
    <source>
        <dbReference type="Proteomes" id="UP001150062"/>
    </source>
</evidence>
<proteinExistence type="predicted"/>
<sequence>MNAKRLFIQIANQDPKSMSETETNYTKNGTEYSLGENNAETYLDSLNIDIKLEEVERNFYKKRAKYSNKIQSFVLAVVYGILVINAIVFLFFANVEENQKCDLSNKPVIGFFTTCGLSLTLILTIKCIQIRKVNDVFKMRNEIYQFLVVEIIFHLAAMIIYNNDSITFDYNIFLFIWVTVLFSISFGYPLYLSYQKKYSIGDIEKKNTNKEKNSYHKFIDIIKNPEKVKFFIEFSKVDFSVENIIFYRSVKAYQSLRIRHDRRRLYKKIIDNFLKSDSKLEINISSRVRTNILETTNMNTKNPQRDCFDQALEEIIQLMYVNSYPSFLQHNLYSEMIINTETLDKNYFLKAQSSEDTQDLDQQKDIKLKTVKHCANEMVSQNGIVDDIVTEIGNEIDSKTDHEFKTKNESSISDDDPENANKSDQDGEESNNN</sequence>
<evidence type="ECO:0000259" key="3">
    <source>
        <dbReference type="PROSITE" id="PS50132"/>
    </source>
</evidence>
<keyword evidence="2" id="KW-1133">Transmembrane helix</keyword>
<dbReference type="EMBL" id="JAOAOG010000054">
    <property type="protein sequence ID" value="KAJ6251695.1"/>
    <property type="molecule type" value="Genomic_DNA"/>
</dbReference>
<feature type="region of interest" description="Disordered" evidence="1">
    <location>
        <begin position="396"/>
        <end position="433"/>
    </location>
</feature>
<dbReference type="PROSITE" id="PS50132">
    <property type="entry name" value="RGS"/>
    <property type="match status" value="1"/>
</dbReference>
<evidence type="ECO:0000256" key="2">
    <source>
        <dbReference type="SAM" id="Phobius"/>
    </source>
</evidence>
<feature type="compositionally biased region" description="Basic and acidic residues" evidence="1">
    <location>
        <begin position="396"/>
        <end position="408"/>
    </location>
</feature>
<dbReference type="Proteomes" id="UP001150062">
    <property type="component" value="Unassembled WGS sequence"/>
</dbReference>
<feature type="transmembrane region" description="Helical" evidence="2">
    <location>
        <begin position="142"/>
        <end position="160"/>
    </location>
</feature>
<protein>
    <submittedName>
        <fullName evidence="4">Double hit</fullName>
    </submittedName>
</protein>
<accession>A0ABQ8Z4P8</accession>
<dbReference type="PANTHER" id="PTHR10845">
    <property type="entry name" value="REGULATOR OF G PROTEIN SIGNALING"/>
    <property type="match status" value="1"/>
</dbReference>
<feature type="transmembrane region" description="Helical" evidence="2">
    <location>
        <begin position="108"/>
        <end position="130"/>
    </location>
</feature>
<feature type="transmembrane region" description="Helical" evidence="2">
    <location>
        <begin position="172"/>
        <end position="191"/>
    </location>
</feature>
<keyword evidence="5" id="KW-1185">Reference proteome</keyword>
<dbReference type="PANTHER" id="PTHR10845:SF192">
    <property type="entry name" value="DOUBLE HIT, ISOFORM B"/>
    <property type="match status" value="1"/>
</dbReference>
<dbReference type="SMART" id="SM00315">
    <property type="entry name" value="RGS"/>
    <property type="match status" value="1"/>
</dbReference>
<name>A0ABQ8Z4P8_9EUKA</name>
<reference evidence="4" key="1">
    <citation type="submission" date="2022-08" db="EMBL/GenBank/DDBJ databases">
        <title>Novel sulfate-reducing endosymbionts in the free-living metamonad Anaeramoeba.</title>
        <authorList>
            <person name="Jerlstrom-Hultqvist J."/>
            <person name="Cepicka I."/>
            <person name="Gallot-Lavallee L."/>
            <person name="Salas-Leiva D."/>
            <person name="Curtis B.A."/>
            <person name="Zahonova K."/>
            <person name="Pipaliya S."/>
            <person name="Dacks J."/>
            <person name="Roger A.J."/>
        </authorList>
    </citation>
    <scope>NUCLEOTIDE SEQUENCE</scope>
    <source>
        <strain evidence="4">Schooner1</strain>
    </source>
</reference>
<dbReference type="PRINTS" id="PR01301">
    <property type="entry name" value="RGSPROTEIN"/>
</dbReference>